<dbReference type="OrthoDB" id="10058798at2759"/>
<dbReference type="InParanoid" id="B3RVP2"/>
<dbReference type="KEGG" id="tad:TRIADDRAFT_55723"/>
<dbReference type="FunCoup" id="B3RVP2">
    <property type="interactions" value="908"/>
</dbReference>
<feature type="coiled-coil region" evidence="1">
    <location>
        <begin position="93"/>
        <end position="263"/>
    </location>
</feature>
<dbReference type="PhylomeDB" id="B3RVP2"/>
<keyword evidence="3" id="KW-1185">Reference proteome</keyword>
<dbReference type="STRING" id="10228.B3RVP2"/>
<dbReference type="Proteomes" id="UP000009022">
    <property type="component" value="Unassembled WGS sequence"/>
</dbReference>
<dbReference type="EMBL" id="DS985244">
    <property type="protein sequence ID" value="EDV25534.1"/>
    <property type="molecule type" value="Genomic_DNA"/>
</dbReference>
<organism evidence="2 3">
    <name type="scientific">Trichoplax adhaerens</name>
    <name type="common">Trichoplax reptans</name>
    <dbReference type="NCBI Taxonomy" id="10228"/>
    <lineage>
        <taxon>Eukaryota</taxon>
        <taxon>Metazoa</taxon>
        <taxon>Placozoa</taxon>
        <taxon>Uniplacotomia</taxon>
        <taxon>Trichoplacea</taxon>
        <taxon>Trichoplacidae</taxon>
        <taxon>Trichoplax</taxon>
    </lineage>
</organism>
<feature type="coiled-coil region" evidence="1">
    <location>
        <begin position="21"/>
        <end position="62"/>
    </location>
</feature>
<keyword evidence="1" id="KW-0175">Coiled coil</keyword>
<evidence type="ECO:0000313" key="2">
    <source>
        <dbReference type="EMBL" id="EDV25534.1"/>
    </source>
</evidence>
<reference evidence="2 3" key="1">
    <citation type="journal article" date="2008" name="Nature">
        <title>The Trichoplax genome and the nature of placozoans.</title>
        <authorList>
            <person name="Srivastava M."/>
            <person name="Begovic E."/>
            <person name="Chapman J."/>
            <person name="Putnam N.H."/>
            <person name="Hellsten U."/>
            <person name="Kawashima T."/>
            <person name="Kuo A."/>
            <person name="Mitros T."/>
            <person name="Salamov A."/>
            <person name="Carpenter M.L."/>
            <person name="Signorovitch A.Y."/>
            <person name="Moreno M.A."/>
            <person name="Kamm K."/>
            <person name="Grimwood J."/>
            <person name="Schmutz J."/>
            <person name="Shapiro H."/>
            <person name="Grigoriev I.V."/>
            <person name="Buss L.W."/>
            <person name="Schierwater B."/>
            <person name="Dellaporta S.L."/>
            <person name="Rokhsar D.S."/>
        </authorList>
    </citation>
    <scope>NUCLEOTIDE SEQUENCE [LARGE SCALE GENOMIC DNA]</scope>
    <source>
        <strain evidence="2 3">Grell-BS-1999</strain>
    </source>
</reference>
<name>B3RVP2_TRIAD</name>
<dbReference type="CTD" id="6753277"/>
<evidence type="ECO:0000256" key="1">
    <source>
        <dbReference type="SAM" id="Coils"/>
    </source>
</evidence>
<sequence length="357" mass="41757">MQPESQAERLTSKHIKTLNYLQLILKQKGELENKIADLEDQLADANENIRLADRRFEELKRESEDGLEAKIAELESKHQAEVVQLMKGKLEVGKQWQNEVQNMRDRVKTLEEENKALLAKTKLANQYEDKIKELFSELDRAIKKIEDLKLVNEKVLQEKNKIREESNSYYEKVKSTKQSLKMSTQRIEELERQIKMKEEIIKEETAQVNILSEKILFTGRENQKLISSNKELQKKVKKRIHQMEELENSTVSLREERSVLADQVSNLSVDLERMNNLYAKAVNPSMGGHFKEFVKLRRDFNNLREENETLHCKLRVKMSNYLPLLKASVTFKSSTSNKLHNNSDVTSSRWVSSNLLK</sequence>
<protein>
    <submittedName>
        <fullName evidence="2">Uncharacterized protein</fullName>
    </submittedName>
</protein>
<dbReference type="GeneID" id="6753277"/>
<gene>
    <name evidence="2" type="ORF">TRIADDRAFT_55723</name>
</gene>
<dbReference type="HOGENOM" id="CLU_704580_0_0_1"/>
<evidence type="ECO:0000313" key="3">
    <source>
        <dbReference type="Proteomes" id="UP000009022"/>
    </source>
</evidence>
<accession>B3RVP2</accession>
<dbReference type="OMA" id="CEEYHRI"/>
<proteinExistence type="predicted"/>
<dbReference type="AlphaFoldDB" id="B3RVP2"/>
<dbReference type="RefSeq" id="XP_002111567.1">
    <property type="nucleotide sequence ID" value="XM_002111531.1"/>
</dbReference>